<protein>
    <submittedName>
        <fullName evidence="2">FkbM family methyltransferase</fullName>
    </submittedName>
</protein>
<name>A0A4U1CFS9_9SPHI</name>
<dbReference type="GO" id="GO:0005886">
    <property type="term" value="C:plasma membrane"/>
    <property type="evidence" value="ECO:0007669"/>
    <property type="project" value="TreeGrafter"/>
</dbReference>
<dbReference type="GO" id="GO:0032259">
    <property type="term" value="P:methylation"/>
    <property type="evidence" value="ECO:0007669"/>
    <property type="project" value="UniProtKB-KW"/>
</dbReference>
<proteinExistence type="predicted"/>
<dbReference type="PANTHER" id="PTHR34009:SF2">
    <property type="entry name" value="PROTEIN STAR"/>
    <property type="match status" value="1"/>
</dbReference>
<dbReference type="InterPro" id="IPR029063">
    <property type="entry name" value="SAM-dependent_MTases_sf"/>
</dbReference>
<dbReference type="PANTHER" id="PTHR34009">
    <property type="entry name" value="PROTEIN STAR"/>
    <property type="match status" value="1"/>
</dbReference>
<comment type="caution">
    <text evidence="2">The sequence shown here is derived from an EMBL/GenBank/DDBJ whole genome shotgun (WGS) entry which is preliminary data.</text>
</comment>
<dbReference type="Proteomes" id="UP000307244">
    <property type="component" value="Unassembled WGS sequence"/>
</dbReference>
<dbReference type="GO" id="GO:0005737">
    <property type="term" value="C:cytoplasm"/>
    <property type="evidence" value="ECO:0007669"/>
    <property type="project" value="GOC"/>
</dbReference>
<evidence type="ECO:0000313" key="2">
    <source>
        <dbReference type="EMBL" id="TKC05207.1"/>
    </source>
</evidence>
<dbReference type="GO" id="GO:0008168">
    <property type="term" value="F:methyltransferase activity"/>
    <property type="evidence" value="ECO:0007669"/>
    <property type="project" value="UniProtKB-KW"/>
</dbReference>
<reference evidence="2 3" key="1">
    <citation type="submission" date="2019-04" db="EMBL/GenBank/DDBJ databases">
        <title>Pedobacter sp. RP-3-15 sp. nov., isolated from Arctic soil.</title>
        <authorList>
            <person name="Dahal R.H."/>
            <person name="Kim D.-U."/>
        </authorList>
    </citation>
    <scope>NUCLEOTIDE SEQUENCE [LARGE SCALE GENOMIC DNA]</scope>
    <source>
        <strain evidence="2 3">RP-3-15</strain>
    </source>
</reference>
<keyword evidence="2" id="KW-0808">Transferase</keyword>
<organism evidence="2 3">
    <name type="scientific">Pedobacter frigoris</name>
    <dbReference type="NCBI Taxonomy" id="2571272"/>
    <lineage>
        <taxon>Bacteria</taxon>
        <taxon>Pseudomonadati</taxon>
        <taxon>Bacteroidota</taxon>
        <taxon>Sphingobacteriia</taxon>
        <taxon>Sphingobacteriales</taxon>
        <taxon>Sphingobacteriaceae</taxon>
        <taxon>Pedobacter</taxon>
    </lineage>
</organism>
<dbReference type="GO" id="GO:0016197">
    <property type="term" value="P:endosomal transport"/>
    <property type="evidence" value="ECO:0007669"/>
    <property type="project" value="TreeGrafter"/>
</dbReference>
<evidence type="ECO:0000313" key="3">
    <source>
        <dbReference type="Proteomes" id="UP000307244"/>
    </source>
</evidence>
<dbReference type="InterPro" id="IPR006342">
    <property type="entry name" value="FkbM_mtfrase"/>
</dbReference>
<dbReference type="InterPro" id="IPR053202">
    <property type="entry name" value="EGF_Rcpt_Signaling_Reg"/>
</dbReference>
<dbReference type="EMBL" id="SWBQ01000004">
    <property type="protein sequence ID" value="TKC05207.1"/>
    <property type="molecule type" value="Genomic_DNA"/>
</dbReference>
<dbReference type="OrthoDB" id="9801609at2"/>
<dbReference type="GO" id="GO:0006888">
    <property type="term" value="P:endoplasmic reticulum to Golgi vesicle-mediated transport"/>
    <property type="evidence" value="ECO:0007669"/>
    <property type="project" value="TreeGrafter"/>
</dbReference>
<feature type="domain" description="Methyltransferase FkbM" evidence="1">
    <location>
        <begin position="46"/>
        <end position="212"/>
    </location>
</feature>
<accession>A0A4U1CFS9</accession>
<dbReference type="Gene3D" id="3.40.50.150">
    <property type="entry name" value="Vaccinia Virus protein VP39"/>
    <property type="match status" value="1"/>
</dbReference>
<gene>
    <name evidence="2" type="ORF">FA047_15730</name>
</gene>
<sequence>MLKKLIAKYLPVYYLSSTTSYSQDGEDMILKALYEAKKGYKGFFVDVGAHHPVRFSNTCYFYKRGWKGINIEPTPQAIRAFNLFRKRDINLNIGVGETRGSMNFYCFNEPALNSFSKEVSERIDKESPKYKIIKQVPIEVLPLSEVFDTYLPKDTKIDFMSIDVEGLDFQVLKSNNWDKYKPDVILVEEPINVDDLSNSKIYHFLKEKGYEFFAKTLRTCVYRIPQ</sequence>
<keyword evidence="3" id="KW-1185">Reference proteome</keyword>
<evidence type="ECO:0000259" key="1">
    <source>
        <dbReference type="Pfam" id="PF05050"/>
    </source>
</evidence>
<dbReference type="RefSeq" id="WP_136837025.1">
    <property type="nucleotide sequence ID" value="NZ_SWBQ01000004.1"/>
</dbReference>
<dbReference type="AlphaFoldDB" id="A0A4U1CFS9"/>
<keyword evidence="2" id="KW-0489">Methyltransferase</keyword>
<dbReference type="Pfam" id="PF05050">
    <property type="entry name" value="Methyltransf_21"/>
    <property type="match status" value="1"/>
</dbReference>
<dbReference type="SUPFAM" id="SSF53335">
    <property type="entry name" value="S-adenosyl-L-methionine-dependent methyltransferases"/>
    <property type="match status" value="1"/>
</dbReference>